<reference evidence="1 2" key="1">
    <citation type="submission" date="2021-01" db="EMBL/GenBank/DDBJ databases">
        <title>Genomic Encyclopedia of Type Strains, Phase IV (KMG-IV): sequencing the most valuable type-strain genomes for metagenomic binning, comparative biology and taxonomic classification.</title>
        <authorList>
            <person name="Goeker M."/>
        </authorList>
    </citation>
    <scope>NUCLEOTIDE SEQUENCE [LARGE SCALE GENOMIC DNA]</scope>
    <source>
        <strain evidence="1 2">DSM 105453</strain>
    </source>
</reference>
<proteinExistence type="predicted"/>
<dbReference type="InterPro" id="IPR035945">
    <property type="entry name" value="YhaI-like_sf"/>
</dbReference>
<dbReference type="Proteomes" id="UP000823485">
    <property type="component" value="Unassembled WGS sequence"/>
</dbReference>
<name>A0ABS2R5Z4_9BACI</name>
<accession>A0ABS2R5Z4</accession>
<comment type="caution">
    <text evidence="1">The sequence shown here is derived from an EMBL/GenBank/DDBJ whole genome shotgun (WGS) entry which is preliminary data.</text>
</comment>
<evidence type="ECO:0000313" key="1">
    <source>
        <dbReference type="EMBL" id="MBM7715075.1"/>
    </source>
</evidence>
<dbReference type="RefSeq" id="WP_236017051.1">
    <property type="nucleotide sequence ID" value="NZ_JAFBFH010000012.1"/>
</dbReference>
<evidence type="ECO:0000313" key="2">
    <source>
        <dbReference type="Proteomes" id="UP000823485"/>
    </source>
</evidence>
<organism evidence="1 2">
    <name type="scientific">Siminovitchia thermophila</name>
    <dbReference type="NCBI Taxonomy" id="1245522"/>
    <lineage>
        <taxon>Bacteria</taxon>
        <taxon>Bacillati</taxon>
        <taxon>Bacillota</taxon>
        <taxon>Bacilli</taxon>
        <taxon>Bacillales</taxon>
        <taxon>Bacillaceae</taxon>
        <taxon>Siminovitchia</taxon>
    </lineage>
</organism>
<protein>
    <submittedName>
        <fullName evidence="1">GTPase</fullName>
    </submittedName>
</protein>
<keyword evidence="2" id="KW-1185">Reference proteome</keyword>
<dbReference type="SUPFAM" id="SSF109915">
    <property type="entry name" value="Hypothetical protein YhaI"/>
    <property type="match status" value="1"/>
</dbReference>
<sequence>MDMGEMKARVEKLEYHQRLLLGMIQHTDKAFDLLVIKYNLSEQEVEGFLELCEKLNKDLKKLKADHFVYYTPLFQEFTTRLNKKLSLKETITACIKQGIYVELMNKLLQNMD</sequence>
<dbReference type="InterPro" id="IPR015058">
    <property type="entry name" value="DUF1878"/>
</dbReference>
<dbReference type="EMBL" id="JAFBFH010000012">
    <property type="protein sequence ID" value="MBM7715075.1"/>
    <property type="molecule type" value="Genomic_DNA"/>
</dbReference>
<dbReference type="Gene3D" id="1.10.3750.10">
    <property type="entry name" value="YhaI-like"/>
    <property type="match status" value="1"/>
</dbReference>
<dbReference type="Pfam" id="PF08963">
    <property type="entry name" value="DUF1878"/>
    <property type="match status" value="1"/>
</dbReference>
<gene>
    <name evidence="1" type="ORF">JOC94_002047</name>
</gene>